<reference evidence="1" key="1">
    <citation type="submission" date="2018-05" db="EMBL/GenBank/DDBJ databases">
        <authorList>
            <person name="Lanie J.A."/>
            <person name="Ng W.-L."/>
            <person name="Kazmierczak K.M."/>
            <person name="Andrzejewski T.M."/>
            <person name="Davidsen T.M."/>
            <person name="Wayne K.J."/>
            <person name="Tettelin H."/>
            <person name="Glass J.I."/>
            <person name="Rusch D."/>
            <person name="Podicherti R."/>
            <person name="Tsui H.-C.T."/>
            <person name="Winkler M.E."/>
        </authorList>
    </citation>
    <scope>NUCLEOTIDE SEQUENCE</scope>
</reference>
<gene>
    <name evidence="1" type="ORF">METZ01_LOCUS370330</name>
</gene>
<protein>
    <submittedName>
        <fullName evidence="1">Uncharacterized protein</fullName>
    </submittedName>
</protein>
<sequence length="38" mass="4495">KYVIEIIIKYICNIQILGLVNKPMYNTNTILFIGYVEF</sequence>
<accession>A0A382T5Y8</accession>
<name>A0A382T5Y8_9ZZZZ</name>
<dbReference type="EMBL" id="UINC01134134">
    <property type="protein sequence ID" value="SVD17476.1"/>
    <property type="molecule type" value="Genomic_DNA"/>
</dbReference>
<dbReference type="AlphaFoldDB" id="A0A382T5Y8"/>
<feature type="non-terminal residue" evidence="1">
    <location>
        <position position="1"/>
    </location>
</feature>
<organism evidence="1">
    <name type="scientific">marine metagenome</name>
    <dbReference type="NCBI Taxonomy" id="408172"/>
    <lineage>
        <taxon>unclassified sequences</taxon>
        <taxon>metagenomes</taxon>
        <taxon>ecological metagenomes</taxon>
    </lineage>
</organism>
<evidence type="ECO:0000313" key="1">
    <source>
        <dbReference type="EMBL" id="SVD17476.1"/>
    </source>
</evidence>
<proteinExistence type="predicted"/>